<dbReference type="InterPro" id="IPR002013">
    <property type="entry name" value="SAC_dom"/>
</dbReference>
<accession>B6AEC7</accession>
<dbReference type="GeneID" id="6996191"/>
<dbReference type="GO" id="GO:0043812">
    <property type="term" value="F:phosphatidylinositol-4-phosphate phosphatase activity"/>
    <property type="evidence" value="ECO:0007669"/>
    <property type="project" value="TreeGrafter"/>
</dbReference>
<gene>
    <name evidence="4" type="ORF">CMU_012180</name>
</gene>
<evidence type="ECO:0000313" key="5">
    <source>
        <dbReference type="Proteomes" id="UP000001460"/>
    </source>
</evidence>
<dbReference type="OrthoDB" id="405996at2759"/>
<evidence type="ECO:0000313" key="4">
    <source>
        <dbReference type="EMBL" id="EEA06544.1"/>
    </source>
</evidence>
<keyword evidence="2" id="KW-0812">Transmembrane</keyword>
<dbReference type="PROSITE" id="PS50275">
    <property type="entry name" value="SAC"/>
    <property type="match status" value="1"/>
</dbReference>
<proteinExistence type="predicted"/>
<dbReference type="eggNOG" id="KOG1889">
    <property type="taxonomic scope" value="Eukaryota"/>
</dbReference>
<sequence length="862" mass="99292">MNSLNPALTVDIVKNHIGKWIRIQKVIDNSEFCNLSTWSNSQIYSNMTSSFNNTKEILTEPYNNVSNTLYVGLMGCTSCNPPSGTLEVLDHFKMDAFCLIGIWRCDWNITKCLFVTDAEFITEINFGEKIYMIKEVKFISLEGNNIEYLNKGILNLCVSNPQLSSISTAESMIQSIFNKGGFYFSTNSSWDISRNMRSSIIQGSFNDLPDDRFTWNYNLLLPIIEGGQNTSKWACPIIYGFVEYSKLDFNLDIKNNIVNEEIFEEIIKERNDNNNNSKLKYSQKEIESIELVLISRKDFRRHGVRYLSRGANLKGNVSNSVETEQLIIIRRSNSIKIYSYIQYRGSIPLLWQQLPNLCKTPPVNLHKDSNKHRIAIKNHFKDLCNKYCLDLKTINNCGLYNNIKVENNSQKSSSESKTGIIIVTNLIDHKRHELILGNEFEEYLENINNEYENSNIKSEGSIQESENESKNLTQKSKNSSELLEINKSNFNIKFCWFDFHKECANMKWENLQYLIEKLIKLGLDDIWCTSILIEGDKLKDEPIFSIIQGHNQNNQLKVTINSVQNGICRTNCIDCLDRTNVVQSVIGRRILLKLIKSLFYSNVGDNININLIKSPFESIPGIPSNEQSFRNIWSNNADALSKLYSGTPAQKTDFTRFGKRTKFGIFQDTTYSIRRFIINSFIDGYIQDSLYVFTSICSHPNSNLLVKTPLYNKLQLNKLKILNFPILMTIIQYIIILSILSFLPYVKNSINIICHLGGNISCFFTIGHILKIIHIISYLFEQENLKIYIQSNWLEILNSLLPSNKCILYPLSGFFIILSIILLGFFYFVKIRASSIATRPILDETYIDGWEYSDNESNIDNK</sequence>
<keyword evidence="5" id="KW-1185">Reference proteome</keyword>
<dbReference type="PANTHER" id="PTHR45662">
    <property type="entry name" value="PHOSPHATIDYLINOSITIDE PHOSPHATASE SAC1"/>
    <property type="match status" value="1"/>
</dbReference>
<dbReference type="OMA" id="FIYRINC"/>
<name>B6AEC7_CRYMR</name>
<feature type="domain" description="SAC" evidence="3">
    <location>
        <begin position="173"/>
        <end position="646"/>
    </location>
</feature>
<dbReference type="AlphaFoldDB" id="B6AEC7"/>
<keyword evidence="1" id="KW-0175">Coiled coil</keyword>
<evidence type="ECO:0000256" key="2">
    <source>
        <dbReference type="SAM" id="Phobius"/>
    </source>
</evidence>
<dbReference type="VEuPathDB" id="CryptoDB:CMU_012180"/>
<organism evidence="4 5">
    <name type="scientific">Cryptosporidium muris (strain RN66)</name>
    <dbReference type="NCBI Taxonomy" id="441375"/>
    <lineage>
        <taxon>Eukaryota</taxon>
        <taxon>Sar</taxon>
        <taxon>Alveolata</taxon>
        <taxon>Apicomplexa</taxon>
        <taxon>Conoidasida</taxon>
        <taxon>Coccidia</taxon>
        <taxon>Eucoccidiorida</taxon>
        <taxon>Eimeriorina</taxon>
        <taxon>Cryptosporidiidae</taxon>
        <taxon>Cryptosporidium</taxon>
    </lineage>
</organism>
<evidence type="ECO:0000259" key="3">
    <source>
        <dbReference type="PROSITE" id="PS50275"/>
    </source>
</evidence>
<feature type="transmembrane region" description="Helical" evidence="2">
    <location>
        <begin position="807"/>
        <end position="829"/>
    </location>
</feature>
<feature type="transmembrane region" description="Helical" evidence="2">
    <location>
        <begin position="724"/>
        <end position="746"/>
    </location>
</feature>
<keyword evidence="2" id="KW-1133">Transmembrane helix</keyword>
<evidence type="ECO:0000256" key="1">
    <source>
        <dbReference type="SAM" id="Coils"/>
    </source>
</evidence>
<dbReference type="GO" id="GO:0046856">
    <property type="term" value="P:phosphatidylinositol dephosphorylation"/>
    <property type="evidence" value="ECO:0007669"/>
    <property type="project" value="TreeGrafter"/>
</dbReference>
<feature type="transmembrane region" description="Helical" evidence="2">
    <location>
        <begin position="758"/>
        <end position="780"/>
    </location>
</feature>
<dbReference type="PANTHER" id="PTHR45662:SF2">
    <property type="entry name" value="PHOSPHATIDYLINOSITOL-3-PHOSPHATASE SAC1"/>
    <property type="match status" value="1"/>
</dbReference>
<feature type="coiled-coil region" evidence="1">
    <location>
        <begin position="448"/>
        <end position="482"/>
    </location>
</feature>
<protein>
    <submittedName>
        <fullName evidence="4">SacI domain-containing protein</fullName>
    </submittedName>
</protein>
<keyword evidence="2" id="KW-0472">Membrane</keyword>
<dbReference type="GO" id="GO:0005783">
    <property type="term" value="C:endoplasmic reticulum"/>
    <property type="evidence" value="ECO:0007669"/>
    <property type="project" value="TreeGrafter"/>
</dbReference>
<dbReference type="RefSeq" id="XP_002140893.1">
    <property type="nucleotide sequence ID" value="XM_002140857.1"/>
</dbReference>
<dbReference type="Proteomes" id="UP000001460">
    <property type="component" value="Unassembled WGS sequence"/>
</dbReference>
<dbReference type="EMBL" id="DS989730">
    <property type="protein sequence ID" value="EEA06544.1"/>
    <property type="molecule type" value="Genomic_DNA"/>
</dbReference>
<dbReference type="STRING" id="441375.B6AEC7"/>
<reference evidence="4" key="1">
    <citation type="submission" date="2008-06" db="EMBL/GenBank/DDBJ databases">
        <authorList>
            <person name="Lorenzi H."/>
            <person name="Inman J."/>
            <person name="Miller J."/>
            <person name="Schobel S."/>
            <person name="Amedeo P."/>
            <person name="Caler E.V."/>
            <person name="da Silva J."/>
        </authorList>
    </citation>
    <scope>NUCLEOTIDE SEQUENCE [LARGE SCALE GENOMIC DNA]</scope>
    <source>
        <strain evidence="4">RN66</strain>
    </source>
</reference>
<dbReference type="Pfam" id="PF02383">
    <property type="entry name" value="Syja_N"/>
    <property type="match status" value="1"/>
</dbReference>